<organism evidence="7 8">
    <name type="scientific">Paxillus rubicundulus Ve08.2h10</name>
    <dbReference type="NCBI Taxonomy" id="930991"/>
    <lineage>
        <taxon>Eukaryota</taxon>
        <taxon>Fungi</taxon>
        <taxon>Dikarya</taxon>
        <taxon>Basidiomycota</taxon>
        <taxon>Agaricomycotina</taxon>
        <taxon>Agaricomycetes</taxon>
        <taxon>Agaricomycetidae</taxon>
        <taxon>Boletales</taxon>
        <taxon>Paxilineae</taxon>
        <taxon>Paxillaceae</taxon>
        <taxon>Paxillus</taxon>
    </lineage>
</organism>
<keyword evidence="4" id="KW-0496">Mitochondrion</keyword>
<reference evidence="8" key="2">
    <citation type="submission" date="2015-01" db="EMBL/GenBank/DDBJ databases">
        <title>Evolutionary Origins and Diversification of the Mycorrhizal Mutualists.</title>
        <authorList>
            <consortium name="DOE Joint Genome Institute"/>
            <consortium name="Mycorrhizal Genomics Consortium"/>
            <person name="Kohler A."/>
            <person name="Kuo A."/>
            <person name="Nagy L.G."/>
            <person name="Floudas D."/>
            <person name="Copeland A."/>
            <person name="Barry K.W."/>
            <person name="Cichocki N."/>
            <person name="Veneault-Fourrey C."/>
            <person name="LaButti K."/>
            <person name="Lindquist E.A."/>
            <person name="Lipzen A."/>
            <person name="Lundell T."/>
            <person name="Morin E."/>
            <person name="Murat C."/>
            <person name="Riley R."/>
            <person name="Ohm R."/>
            <person name="Sun H."/>
            <person name="Tunlid A."/>
            <person name="Henrissat B."/>
            <person name="Grigoriev I.V."/>
            <person name="Hibbett D.S."/>
            <person name="Martin F."/>
        </authorList>
    </citation>
    <scope>NUCLEOTIDE SEQUENCE [LARGE SCALE GENOMIC DNA]</scope>
    <source>
        <strain evidence="8">Ve08.2h10</strain>
    </source>
</reference>
<dbReference type="GO" id="GO:0005743">
    <property type="term" value="C:mitochondrial inner membrane"/>
    <property type="evidence" value="ECO:0007669"/>
    <property type="project" value="UniProtKB-SubCell"/>
</dbReference>
<evidence type="ECO:0008006" key="9">
    <source>
        <dbReference type="Google" id="ProtNLM"/>
    </source>
</evidence>
<dbReference type="EMBL" id="KN824838">
    <property type="protein sequence ID" value="KIL00236.1"/>
    <property type="molecule type" value="Genomic_DNA"/>
</dbReference>
<evidence type="ECO:0000256" key="3">
    <source>
        <dbReference type="ARBA" id="ARBA00022946"/>
    </source>
</evidence>
<evidence type="ECO:0000256" key="5">
    <source>
        <dbReference type="ARBA" id="ARBA00023136"/>
    </source>
</evidence>
<sequence>MSFVVGSSVRAVAPRAFRSFATNTAPGTDYVSRLNALTEHAAQTSDLWRKISFYVAFPATFVTCAWVYNVESEHASHEKHLIEENNGKLPQPPSYEYLNRRVKPFPWGMNTLFFNRQYNKDMEQPEE</sequence>
<dbReference type="GO" id="GO:0030234">
    <property type="term" value="F:enzyme regulator activity"/>
    <property type="evidence" value="ECO:0007669"/>
    <property type="project" value="TreeGrafter"/>
</dbReference>
<dbReference type="PANTHER" id="PTHR11504">
    <property type="entry name" value="CYTOCHROME C OXIDASE POLYPEPTIDE VIA"/>
    <property type="match status" value="1"/>
</dbReference>
<proteinExistence type="inferred from homology"/>
<keyword evidence="2" id="KW-0999">Mitochondrion inner membrane</keyword>
<evidence type="ECO:0000256" key="4">
    <source>
        <dbReference type="ARBA" id="ARBA00023128"/>
    </source>
</evidence>
<keyword evidence="3" id="KW-0809">Transit peptide</keyword>
<comment type="subcellular location">
    <subcellularLocation>
        <location evidence="1">Mitochondrion inner membrane</location>
    </subcellularLocation>
</comment>
<dbReference type="OrthoDB" id="5947505at2759"/>
<keyword evidence="5" id="KW-0472">Membrane</keyword>
<dbReference type="Pfam" id="PF02046">
    <property type="entry name" value="COX6A"/>
    <property type="match status" value="1"/>
</dbReference>
<evidence type="ECO:0000256" key="2">
    <source>
        <dbReference type="ARBA" id="ARBA00022792"/>
    </source>
</evidence>
<dbReference type="PANTHER" id="PTHR11504:SF0">
    <property type="entry name" value="CYTOCHROME C OXIDASE SUBUNIT"/>
    <property type="match status" value="1"/>
</dbReference>
<dbReference type="InterPro" id="IPR001349">
    <property type="entry name" value="Cyt_c_oxidase_su6a"/>
</dbReference>
<feature type="non-terminal residue" evidence="7">
    <location>
        <position position="127"/>
    </location>
</feature>
<gene>
    <name evidence="7" type="ORF">PAXRUDRAFT_821852</name>
</gene>
<evidence type="ECO:0000256" key="1">
    <source>
        <dbReference type="ARBA" id="ARBA00004273"/>
    </source>
</evidence>
<name>A0A0D0ECZ6_9AGAM</name>
<evidence type="ECO:0000313" key="7">
    <source>
        <dbReference type="EMBL" id="KIL00236.1"/>
    </source>
</evidence>
<dbReference type="InParanoid" id="A0A0D0ECZ6"/>
<comment type="similarity">
    <text evidence="6">Belongs to the cytochrome c oxidase subunit 6A family.</text>
</comment>
<protein>
    <recommendedName>
        <fullName evidence="9">Cytochrome c oxidase subunit</fullName>
    </recommendedName>
</protein>
<dbReference type="InterPro" id="IPR036418">
    <property type="entry name" value="Cyt_c_oxidase_su6a_sf"/>
</dbReference>
<dbReference type="HOGENOM" id="CLU_122515_0_2_1"/>
<dbReference type="Proteomes" id="UP000054538">
    <property type="component" value="Unassembled WGS sequence"/>
</dbReference>
<evidence type="ECO:0000313" key="8">
    <source>
        <dbReference type="Proteomes" id="UP000054538"/>
    </source>
</evidence>
<dbReference type="AlphaFoldDB" id="A0A0D0ECZ6"/>
<accession>A0A0D0ECZ6</accession>
<reference evidence="7 8" key="1">
    <citation type="submission" date="2014-04" db="EMBL/GenBank/DDBJ databases">
        <authorList>
            <consortium name="DOE Joint Genome Institute"/>
            <person name="Kuo A."/>
            <person name="Kohler A."/>
            <person name="Jargeat P."/>
            <person name="Nagy L.G."/>
            <person name="Floudas D."/>
            <person name="Copeland A."/>
            <person name="Barry K.W."/>
            <person name="Cichocki N."/>
            <person name="Veneault-Fourrey C."/>
            <person name="LaButti K."/>
            <person name="Lindquist E.A."/>
            <person name="Lipzen A."/>
            <person name="Lundell T."/>
            <person name="Morin E."/>
            <person name="Murat C."/>
            <person name="Sun H."/>
            <person name="Tunlid A."/>
            <person name="Henrissat B."/>
            <person name="Grigoriev I.V."/>
            <person name="Hibbett D.S."/>
            <person name="Martin F."/>
            <person name="Nordberg H.P."/>
            <person name="Cantor M.N."/>
            <person name="Hua S.X."/>
        </authorList>
    </citation>
    <scope>NUCLEOTIDE SEQUENCE [LARGE SCALE GENOMIC DNA]</scope>
    <source>
        <strain evidence="7 8">Ve08.2h10</strain>
    </source>
</reference>
<dbReference type="FunCoup" id="A0A0D0ECZ6">
    <property type="interactions" value="82"/>
</dbReference>
<dbReference type="STRING" id="930991.A0A0D0ECZ6"/>
<keyword evidence="8" id="KW-1185">Reference proteome</keyword>
<dbReference type="Gene3D" id="4.10.95.10">
    <property type="entry name" value="Cytochrome c oxidase, subunit VIa"/>
    <property type="match status" value="1"/>
</dbReference>
<dbReference type="SUPFAM" id="SSF81411">
    <property type="entry name" value="Mitochondrial cytochrome c oxidase subunit VIa"/>
    <property type="match status" value="1"/>
</dbReference>
<dbReference type="GO" id="GO:0006123">
    <property type="term" value="P:mitochondrial electron transport, cytochrome c to oxygen"/>
    <property type="evidence" value="ECO:0007669"/>
    <property type="project" value="TreeGrafter"/>
</dbReference>
<evidence type="ECO:0000256" key="6">
    <source>
        <dbReference type="RuleBase" id="RU004396"/>
    </source>
</evidence>